<dbReference type="PROSITE" id="PS51257">
    <property type="entry name" value="PROKAR_LIPOPROTEIN"/>
    <property type="match status" value="1"/>
</dbReference>
<feature type="region of interest" description="Disordered" evidence="1">
    <location>
        <begin position="31"/>
        <end position="112"/>
    </location>
</feature>
<feature type="compositionally biased region" description="Basic and acidic residues" evidence="1">
    <location>
        <begin position="87"/>
        <end position="101"/>
    </location>
</feature>
<evidence type="ECO:0000256" key="1">
    <source>
        <dbReference type="SAM" id="MobiDB-lite"/>
    </source>
</evidence>
<evidence type="ECO:0000313" key="3">
    <source>
        <dbReference type="EMBL" id="KAB5543772.1"/>
    </source>
</evidence>
<keyword evidence="4" id="KW-1185">Reference proteome</keyword>
<accession>A0A5N5LME5</accession>
<dbReference type="EMBL" id="VFJC01000018">
    <property type="protein sequence ID" value="KAB5543772.1"/>
    <property type="molecule type" value="Genomic_DNA"/>
</dbReference>
<comment type="caution">
    <text evidence="3">The sequence shown here is derived from an EMBL/GenBank/DDBJ whole genome shotgun (WGS) entry which is preliminary data.</text>
</comment>
<evidence type="ECO:0000256" key="2">
    <source>
        <dbReference type="SAM" id="SignalP"/>
    </source>
</evidence>
<evidence type="ECO:0000313" key="4">
    <source>
        <dbReference type="Proteomes" id="UP000327468"/>
    </source>
</evidence>
<proteinExistence type="predicted"/>
<keyword evidence="2" id="KW-0732">Signal</keyword>
<dbReference type="Proteomes" id="UP000327468">
    <property type="component" value="Chromosome 17"/>
</dbReference>
<reference evidence="3 4" key="1">
    <citation type="submission" date="2019-06" db="EMBL/GenBank/DDBJ databases">
        <title>A chromosome-scale genome assembly of the striped catfish, Pangasianodon hypophthalmus.</title>
        <authorList>
            <person name="Wen M."/>
            <person name="Zahm M."/>
            <person name="Roques C."/>
            <person name="Cabau C."/>
            <person name="Klopp C."/>
            <person name="Donnadieu C."/>
            <person name="Jouanno E."/>
            <person name="Avarre J.-C."/>
            <person name="Campet M."/>
            <person name="Ha T.T.T."/>
            <person name="Dugue R."/>
            <person name="Lampietro C."/>
            <person name="Louis A."/>
            <person name="Herpin A."/>
            <person name="Echchiki A."/>
            <person name="Berthelot C."/>
            <person name="Parey E."/>
            <person name="Roest-Crollius H."/>
            <person name="Braasch I."/>
            <person name="Postlethwait J."/>
            <person name="Bobe J."/>
            <person name="Montfort J."/>
            <person name="Bouchez O."/>
            <person name="Begum T."/>
            <person name="Schartl M."/>
            <person name="Guiguen Y."/>
        </authorList>
    </citation>
    <scope>NUCLEOTIDE SEQUENCE [LARGE SCALE GENOMIC DNA]</scope>
    <source>
        <strain evidence="3 4">Indonesia</strain>
        <tissue evidence="3">Blood</tissue>
    </source>
</reference>
<feature type="compositionally biased region" description="Polar residues" evidence="1">
    <location>
        <begin position="75"/>
        <end position="86"/>
    </location>
</feature>
<feature type="compositionally biased region" description="Acidic residues" evidence="1">
    <location>
        <begin position="48"/>
        <end position="57"/>
    </location>
</feature>
<gene>
    <name evidence="3" type="ORF">PHYPO_G00083470</name>
</gene>
<feature type="signal peptide" evidence="2">
    <location>
        <begin position="1"/>
        <end position="21"/>
    </location>
</feature>
<protein>
    <submittedName>
        <fullName evidence="3">Uncharacterized protein</fullName>
    </submittedName>
</protein>
<name>A0A5N5LME5_PANHP</name>
<dbReference type="AlphaFoldDB" id="A0A5N5LME5"/>
<feature type="chain" id="PRO_5024446824" evidence="2">
    <location>
        <begin position="22"/>
        <end position="149"/>
    </location>
</feature>
<feature type="compositionally biased region" description="Basic and acidic residues" evidence="1">
    <location>
        <begin position="31"/>
        <end position="47"/>
    </location>
</feature>
<organism evidence="3 4">
    <name type="scientific">Pangasianodon hypophthalmus</name>
    <name type="common">Striped catfish</name>
    <name type="synonym">Helicophagus hypophthalmus</name>
    <dbReference type="NCBI Taxonomy" id="310915"/>
    <lineage>
        <taxon>Eukaryota</taxon>
        <taxon>Metazoa</taxon>
        <taxon>Chordata</taxon>
        <taxon>Craniata</taxon>
        <taxon>Vertebrata</taxon>
        <taxon>Euteleostomi</taxon>
        <taxon>Actinopterygii</taxon>
        <taxon>Neopterygii</taxon>
        <taxon>Teleostei</taxon>
        <taxon>Ostariophysi</taxon>
        <taxon>Siluriformes</taxon>
        <taxon>Pangasiidae</taxon>
        <taxon>Pangasianodon</taxon>
    </lineage>
</organism>
<sequence length="149" mass="16355">MRAAVPVLLLVALAGCQSVFSASLDVAAKEDVSDERVEISDLQKSDETEAEAGSEEEGMARDNCFGKAVRDQPEQKFNPTVSSVSEEITRDDETQRTKEEKTEDEGTEARAEVRAQTLDMAEEDSEEAEERFDIEVLKHAAGETDVAVE</sequence>